<dbReference type="InterPro" id="IPR037171">
    <property type="entry name" value="NagB/RpiA_transferase-like"/>
</dbReference>
<dbReference type="PROSITE" id="PS00894">
    <property type="entry name" value="HTH_DEOR_1"/>
    <property type="match status" value="1"/>
</dbReference>
<keyword evidence="3" id="KW-0804">Transcription</keyword>
<dbReference type="SMART" id="SM00420">
    <property type="entry name" value="HTH_DEOR"/>
    <property type="match status" value="1"/>
</dbReference>
<dbReference type="PANTHER" id="PTHR30363">
    <property type="entry name" value="HTH-TYPE TRANSCRIPTIONAL REGULATOR SRLR-RELATED"/>
    <property type="match status" value="1"/>
</dbReference>
<keyword evidence="2" id="KW-0238">DNA-binding</keyword>
<dbReference type="InterPro" id="IPR036388">
    <property type="entry name" value="WH-like_DNA-bd_sf"/>
</dbReference>
<dbReference type="InterPro" id="IPR050313">
    <property type="entry name" value="Carb_Metab_HTH_regulators"/>
</dbReference>
<evidence type="ECO:0000256" key="3">
    <source>
        <dbReference type="ARBA" id="ARBA00023163"/>
    </source>
</evidence>
<evidence type="ECO:0000259" key="4">
    <source>
        <dbReference type="PROSITE" id="PS51000"/>
    </source>
</evidence>
<keyword evidence="6" id="KW-1185">Reference proteome</keyword>
<evidence type="ECO:0000256" key="1">
    <source>
        <dbReference type="ARBA" id="ARBA00023015"/>
    </source>
</evidence>
<dbReference type="PRINTS" id="PR00037">
    <property type="entry name" value="HTHLACR"/>
</dbReference>
<evidence type="ECO:0000256" key="2">
    <source>
        <dbReference type="ARBA" id="ARBA00023125"/>
    </source>
</evidence>
<name>A0A327QLU1_9BACT</name>
<dbReference type="SMART" id="SM01134">
    <property type="entry name" value="DeoRC"/>
    <property type="match status" value="1"/>
</dbReference>
<keyword evidence="1" id="KW-0805">Transcription regulation</keyword>
<dbReference type="SUPFAM" id="SSF46785">
    <property type="entry name" value="Winged helix' DNA-binding domain"/>
    <property type="match status" value="1"/>
</dbReference>
<dbReference type="Gene3D" id="3.40.50.1360">
    <property type="match status" value="1"/>
</dbReference>
<dbReference type="GO" id="GO:0003700">
    <property type="term" value="F:DNA-binding transcription factor activity"/>
    <property type="evidence" value="ECO:0007669"/>
    <property type="project" value="InterPro"/>
</dbReference>
<dbReference type="EMBL" id="QLLL01000004">
    <property type="protein sequence ID" value="RAJ05529.1"/>
    <property type="molecule type" value="Genomic_DNA"/>
</dbReference>
<accession>A0A327QLU1</accession>
<dbReference type="Proteomes" id="UP000249547">
    <property type="component" value="Unassembled WGS sequence"/>
</dbReference>
<protein>
    <submittedName>
        <fullName evidence="5">DeoR family transcriptional regulator</fullName>
    </submittedName>
</protein>
<dbReference type="RefSeq" id="WP_111598112.1">
    <property type="nucleotide sequence ID" value="NZ_QLLL01000004.1"/>
</dbReference>
<dbReference type="InterPro" id="IPR018356">
    <property type="entry name" value="Tscrpt_reg_HTH_DeoR_CS"/>
</dbReference>
<dbReference type="PANTHER" id="PTHR30363:SF44">
    <property type="entry name" value="AGA OPERON TRANSCRIPTIONAL REPRESSOR-RELATED"/>
    <property type="match status" value="1"/>
</dbReference>
<comment type="caution">
    <text evidence="5">The sequence shown here is derived from an EMBL/GenBank/DDBJ whole genome shotgun (WGS) entry which is preliminary data.</text>
</comment>
<feature type="domain" description="HTH deoR-type" evidence="4">
    <location>
        <begin position="3"/>
        <end position="58"/>
    </location>
</feature>
<proteinExistence type="predicted"/>
<dbReference type="PROSITE" id="PS51000">
    <property type="entry name" value="HTH_DEOR_2"/>
    <property type="match status" value="1"/>
</dbReference>
<organism evidence="5 6">
    <name type="scientific">Chitinophaga skermanii</name>
    <dbReference type="NCBI Taxonomy" id="331697"/>
    <lineage>
        <taxon>Bacteria</taxon>
        <taxon>Pseudomonadati</taxon>
        <taxon>Bacteroidota</taxon>
        <taxon>Chitinophagia</taxon>
        <taxon>Chitinophagales</taxon>
        <taxon>Chitinophagaceae</taxon>
        <taxon>Chitinophaga</taxon>
    </lineage>
</organism>
<gene>
    <name evidence="5" type="ORF">LX64_02689</name>
</gene>
<dbReference type="AlphaFoldDB" id="A0A327QLU1"/>
<evidence type="ECO:0000313" key="5">
    <source>
        <dbReference type="EMBL" id="RAJ05529.1"/>
    </source>
</evidence>
<dbReference type="InterPro" id="IPR014036">
    <property type="entry name" value="DeoR-like_C"/>
</dbReference>
<dbReference type="SUPFAM" id="SSF100950">
    <property type="entry name" value="NagB/RpiA/CoA transferase-like"/>
    <property type="match status" value="1"/>
</dbReference>
<dbReference type="InterPro" id="IPR036390">
    <property type="entry name" value="WH_DNA-bd_sf"/>
</dbReference>
<sequence>MGYQERKKSILKILDKRENMEVQEIADALDISAVTIRRDLQLMAEEELLIRTHGGAMKAPPKHPFTAFTDKANVAATRKKHIGQLAATLVKPGDTIFLDCGSTVFAMCSYLKDIQPLRVVTNSLPVAAAFMDIPGIQVNIAGGEMDGSRKAVHGTKAIEHIKSYHADKAFIGTDGLSVQHGLSAHSEKEAGISMAMAGSANKLYVLCDSSKIGKDSYMKYAPLSIMTALVTDKELSAEQLEGLQGKKVKVMK</sequence>
<dbReference type="Pfam" id="PF08220">
    <property type="entry name" value="HTH_DeoR"/>
    <property type="match status" value="1"/>
</dbReference>
<evidence type="ECO:0000313" key="6">
    <source>
        <dbReference type="Proteomes" id="UP000249547"/>
    </source>
</evidence>
<reference evidence="5 6" key="1">
    <citation type="submission" date="2018-06" db="EMBL/GenBank/DDBJ databases">
        <title>Genomic Encyclopedia of Archaeal and Bacterial Type Strains, Phase II (KMG-II): from individual species to whole genera.</title>
        <authorList>
            <person name="Goeker M."/>
        </authorList>
    </citation>
    <scope>NUCLEOTIDE SEQUENCE [LARGE SCALE GENOMIC DNA]</scope>
    <source>
        <strain evidence="5 6">DSM 23857</strain>
    </source>
</reference>
<dbReference type="Pfam" id="PF00455">
    <property type="entry name" value="DeoRC"/>
    <property type="match status" value="1"/>
</dbReference>
<dbReference type="OrthoDB" id="9797223at2"/>
<dbReference type="GO" id="GO:0003677">
    <property type="term" value="F:DNA binding"/>
    <property type="evidence" value="ECO:0007669"/>
    <property type="project" value="UniProtKB-KW"/>
</dbReference>
<dbReference type="Gene3D" id="1.10.10.10">
    <property type="entry name" value="Winged helix-like DNA-binding domain superfamily/Winged helix DNA-binding domain"/>
    <property type="match status" value="1"/>
</dbReference>
<dbReference type="InterPro" id="IPR001034">
    <property type="entry name" value="DeoR_HTH"/>
</dbReference>